<accession>A0ABY7RZG5</accession>
<dbReference type="Proteomes" id="UP001202717">
    <property type="component" value="Chromosome"/>
</dbReference>
<feature type="chain" id="PRO_5046565890" description="DUF4384 domain-containing protein" evidence="1">
    <location>
        <begin position="19"/>
        <end position="234"/>
    </location>
</feature>
<protein>
    <recommendedName>
        <fullName evidence="4">DUF4384 domain-containing protein</fullName>
    </recommendedName>
</protein>
<proteinExistence type="predicted"/>
<keyword evidence="1" id="KW-0732">Signal</keyword>
<evidence type="ECO:0008006" key="4">
    <source>
        <dbReference type="Google" id="ProtNLM"/>
    </source>
</evidence>
<sequence length="234" mass="26954">MKTSHILFIALLFPVISAFPQQELIGGQAIGGSRVNLLIDVTPVVLNESVEGSPYINEKYLPATISASEGDVFYVRYNALNDIFEVKGDKNKAYSLNRYRRDIVIEMLNLNKTYQVLGYYDDEKNENFGYFLYLSNPNPKTILFKKEKITFIDEQKASTGYDSSKPAKYKRLNDKFFIKLEDEKILSELPSNKKAIAKLFPNHQDKVLKFIKENRIKTSKEDDLVQLINYINTL</sequence>
<feature type="signal peptide" evidence="1">
    <location>
        <begin position="1"/>
        <end position="18"/>
    </location>
</feature>
<keyword evidence="3" id="KW-1185">Reference proteome</keyword>
<evidence type="ECO:0000256" key="1">
    <source>
        <dbReference type="SAM" id="SignalP"/>
    </source>
</evidence>
<evidence type="ECO:0000313" key="2">
    <source>
        <dbReference type="EMBL" id="WCO02061.1"/>
    </source>
</evidence>
<gene>
    <name evidence="2" type="ORF">MUN68_000905</name>
</gene>
<reference evidence="2 3" key="1">
    <citation type="submission" date="2023-01" db="EMBL/GenBank/DDBJ databases">
        <title>Psychroserpens ponticola sp. nov., isolated from seawater.</title>
        <authorList>
            <person name="Kristyanto S."/>
            <person name="Jung J."/>
            <person name="Kim J.M."/>
            <person name="Jeon C.O."/>
        </authorList>
    </citation>
    <scope>NUCLEOTIDE SEQUENCE [LARGE SCALE GENOMIC DNA]</scope>
    <source>
        <strain evidence="2 3">MSW6</strain>
    </source>
</reference>
<dbReference type="EMBL" id="CP116221">
    <property type="protein sequence ID" value="WCO02061.1"/>
    <property type="molecule type" value="Genomic_DNA"/>
</dbReference>
<evidence type="ECO:0000313" key="3">
    <source>
        <dbReference type="Proteomes" id="UP001202717"/>
    </source>
</evidence>
<name>A0ABY7RZG5_9FLAO</name>
<organism evidence="2 3">
    <name type="scientific">Psychroserpens ponticola</name>
    <dbReference type="NCBI Taxonomy" id="2932268"/>
    <lineage>
        <taxon>Bacteria</taxon>
        <taxon>Pseudomonadati</taxon>
        <taxon>Bacteroidota</taxon>
        <taxon>Flavobacteriia</taxon>
        <taxon>Flavobacteriales</taxon>
        <taxon>Flavobacteriaceae</taxon>
        <taxon>Psychroserpens</taxon>
    </lineage>
</organism>
<dbReference type="RefSeq" id="WP_249996490.1">
    <property type="nucleotide sequence ID" value="NZ_CP116221.1"/>
</dbReference>